<proteinExistence type="predicted"/>
<evidence type="ECO:0000256" key="1">
    <source>
        <dbReference type="SAM" id="SignalP"/>
    </source>
</evidence>
<dbReference type="InterPro" id="IPR050309">
    <property type="entry name" value="Type-B_Carboxylest/Lipase"/>
</dbReference>
<dbReference type="PANTHER" id="PTHR11559">
    <property type="entry name" value="CARBOXYLESTERASE"/>
    <property type="match status" value="1"/>
</dbReference>
<feature type="chain" id="PRO_5002163014" description="Carboxylesterase type B domain-containing protein" evidence="1">
    <location>
        <begin position="21"/>
        <end position="298"/>
    </location>
</feature>
<feature type="signal peptide" evidence="1">
    <location>
        <begin position="1"/>
        <end position="20"/>
    </location>
</feature>
<dbReference type="Pfam" id="PF00135">
    <property type="entry name" value="COesterase"/>
    <property type="match status" value="1"/>
</dbReference>
<dbReference type="InterPro" id="IPR002018">
    <property type="entry name" value="CarbesteraseB"/>
</dbReference>
<dbReference type="OrthoDB" id="408631at2759"/>
<dbReference type="HOGENOM" id="CLU_006586_10_5_1"/>
<dbReference type="EMBL" id="KN832902">
    <property type="protein sequence ID" value="KIM92937.1"/>
    <property type="molecule type" value="Genomic_DNA"/>
</dbReference>
<dbReference type="InterPro" id="IPR029058">
    <property type="entry name" value="AB_hydrolase_fold"/>
</dbReference>
<protein>
    <recommendedName>
        <fullName evidence="2">Carboxylesterase type B domain-containing protein</fullName>
    </recommendedName>
</protein>
<gene>
    <name evidence="3" type="ORF">OIDMADRAFT_62061</name>
</gene>
<name>A0A0C3CTB8_OIDMZ</name>
<dbReference type="AlphaFoldDB" id="A0A0C3CTB8"/>
<accession>A0A0C3CTB8</accession>
<sequence length="298" mass="33090">MRFPIALITALPAFPSFCLAHNHVLPTIDLGYEIHQAISFNEAGTFYNQEARQLPYGNLVAANTKLVTPANYGQFTFSATVDGSFVPGLPGQLLQEGEFDKDVRIIVGHNSNEALFFINPNTTSPTDFTNSLKSAFLTIPNSVVNYISNVLYPYPNSSNVDETAAIGYTTPSSLFVLTLSDVSINCNAYFLARAFSAIQPDTYAYEFSVPPGYHGEDVAYLYYNGPSPLVINETIALAMQTYYTRFAITGSPDNDQYPIFHKYTNNSSLLSMNITGISMKQDLADNSRCRWWQQALYF</sequence>
<evidence type="ECO:0000313" key="4">
    <source>
        <dbReference type="Proteomes" id="UP000054321"/>
    </source>
</evidence>
<dbReference type="InParanoid" id="A0A0C3CTB8"/>
<feature type="domain" description="Carboxylesterase type B" evidence="2">
    <location>
        <begin position="52"/>
        <end position="286"/>
    </location>
</feature>
<reference evidence="4" key="2">
    <citation type="submission" date="2015-01" db="EMBL/GenBank/DDBJ databases">
        <title>Evolutionary Origins and Diversification of the Mycorrhizal Mutualists.</title>
        <authorList>
            <consortium name="DOE Joint Genome Institute"/>
            <consortium name="Mycorrhizal Genomics Consortium"/>
            <person name="Kohler A."/>
            <person name="Kuo A."/>
            <person name="Nagy L.G."/>
            <person name="Floudas D."/>
            <person name="Copeland A."/>
            <person name="Barry K.W."/>
            <person name="Cichocki N."/>
            <person name="Veneault-Fourrey C."/>
            <person name="LaButti K."/>
            <person name="Lindquist E.A."/>
            <person name="Lipzen A."/>
            <person name="Lundell T."/>
            <person name="Morin E."/>
            <person name="Murat C."/>
            <person name="Riley R."/>
            <person name="Ohm R."/>
            <person name="Sun H."/>
            <person name="Tunlid A."/>
            <person name="Henrissat B."/>
            <person name="Grigoriev I.V."/>
            <person name="Hibbett D.S."/>
            <person name="Martin F."/>
        </authorList>
    </citation>
    <scope>NUCLEOTIDE SEQUENCE [LARGE SCALE GENOMIC DNA]</scope>
    <source>
        <strain evidence="4">Zn</strain>
    </source>
</reference>
<evidence type="ECO:0000259" key="2">
    <source>
        <dbReference type="Pfam" id="PF00135"/>
    </source>
</evidence>
<keyword evidence="4" id="KW-1185">Reference proteome</keyword>
<dbReference type="Gene3D" id="3.40.50.1820">
    <property type="entry name" value="alpha/beta hydrolase"/>
    <property type="match status" value="1"/>
</dbReference>
<reference evidence="3 4" key="1">
    <citation type="submission" date="2014-04" db="EMBL/GenBank/DDBJ databases">
        <authorList>
            <consortium name="DOE Joint Genome Institute"/>
            <person name="Kuo A."/>
            <person name="Martino E."/>
            <person name="Perotto S."/>
            <person name="Kohler A."/>
            <person name="Nagy L.G."/>
            <person name="Floudas D."/>
            <person name="Copeland A."/>
            <person name="Barry K.W."/>
            <person name="Cichocki N."/>
            <person name="Veneault-Fourrey C."/>
            <person name="LaButti K."/>
            <person name="Lindquist E.A."/>
            <person name="Lipzen A."/>
            <person name="Lundell T."/>
            <person name="Morin E."/>
            <person name="Murat C."/>
            <person name="Sun H."/>
            <person name="Tunlid A."/>
            <person name="Henrissat B."/>
            <person name="Grigoriev I.V."/>
            <person name="Hibbett D.S."/>
            <person name="Martin F."/>
            <person name="Nordberg H.P."/>
            <person name="Cantor M.N."/>
            <person name="Hua S.X."/>
        </authorList>
    </citation>
    <scope>NUCLEOTIDE SEQUENCE [LARGE SCALE GENOMIC DNA]</scope>
    <source>
        <strain evidence="3 4">Zn</strain>
    </source>
</reference>
<organism evidence="3 4">
    <name type="scientific">Oidiodendron maius (strain Zn)</name>
    <dbReference type="NCBI Taxonomy" id="913774"/>
    <lineage>
        <taxon>Eukaryota</taxon>
        <taxon>Fungi</taxon>
        <taxon>Dikarya</taxon>
        <taxon>Ascomycota</taxon>
        <taxon>Pezizomycotina</taxon>
        <taxon>Leotiomycetes</taxon>
        <taxon>Leotiomycetes incertae sedis</taxon>
        <taxon>Myxotrichaceae</taxon>
        <taxon>Oidiodendron</taxon>
    </lineage>
</organism>
<keyword evidence="1" id="KW-0732">Signal</keyword>
<dbReference type="STRING" id="913774.A0A0C3CTB8"/>
<evidence type="ECO:0000313" key="3">
    <source>
        <dbReference type="EMBL" id="KIM92937.1"/>
    </source>
</evidence>
<dbReference type="SUPFAM" id="SSF53474">
    <property type="entry name" value="alpha/beta-Hydrolases"/>
    <property type="match status" value="1"/>
</dbReference>
<dbReference type="Proteomes" id="UP000054321">
    <property type="component" value="Unassembled WGS sequence"/>
</dbReference>